<organism evidence="2 3">
    <name type="scientific">Thyridium curvatum</name>
    <dbReference type="NCBI Taxonomy" id="1093900"/>
    <lineage>
        <taxon>Eukaryota</taxon>
        <taxon>Fungi</taxon>
        <taxon>Dikarya</taxon>
        <taxon>Ascomycota</taxon>
        <taxon>Pezizomycotina</taxon>
        <taxon>Sordariomycetes</taxon>
        <taxon>Sordariomycetidae</taxon>
        <taxon>Thyridiales</taxon>
        <taxon>Thyridiaceae</taxon>
        <taxon>Thyridium</taxon>
    </lineage>
</organism>
<dbReference type="AlphaFoldDB" id="A0A507BB36"/>
<reference evidence="2 3" key="1">
    <citation type="submission" date="2019-06" db="EMBL/GenBank/DDBJ databases">
        <title>Draft genome sequence of the filamentous fungus Phialemoniopsis curvata isolated from diesel fuel.</title>
        <authorList>
            <person name="Varaljay V.A."/>
            <person name="Lyon W.J."/>
            <person name="Crouch A.L."/>
            <person name="Drake C.E."/>
            <person name="Hollomon J.M."/>
            <person name="Nadeau L.J."/>
            <person name="Nunn H.S."/>
            <person name="Stevenson B.S."/>
            <person name="Bojanowski C.L."/>
            <person name="Crookes-Goodson W.J."/>
        </authorList>
    </citation>
    <scope>NUCLEOTIDE SEQUENCE [LARGE SCALE GENOMIC DNA]</scope>
    <source>
        <strain evidence="2 3">D216</strain>
    </source>
</reference>
<dbReference type="EMBL" id="SKBQ01000002">
    <property type="protein sequence ID" value="TPX14241.1"/>
    <property type="molecule type" value="Genomic_DNA"/>
</dbReference>
<gene>
    <name evidence="2" type="ORF">E0L32_000635</name>
</gene>
<feature type="region of interest" description="Disordered" evidence="1">
    <location>
        <begin position="485"/>
        <end position="519"/>
    </location>
</feature>
<dbReference type="InParanoid" id="A0A507BB36"/>
<dbReference type="Proteomes" id="UP000319257">
    <property type="component" value="Unassembled WGS sequence"/>
</dbReference>
<evidence type="ECO:0000313" key="3">
    <source>
        <dbReference type="Proteomes" id="UP000319257"/>
    </source>
</evidence>
<dbReference type="GeneID" id="41968082"/>
<feature type="region of interest" description="Disordered" evidence="1">
    <location>
        <begin position="247"/>
        <end position="267"/>
    </location>
</feature>
<name>A0A507BB36_9PEZI</name>
<comment type="caution">
    <text evidence="2">The sequence shown here is derived from an EMBL/GenBank/DDBJ whole genome shotgun (WGS) entry which is preliminary data.</text>
</comment>
<dbReference type="OrthoDB" id="5402392at2759"/>
<protein>
    <submittedName>
        <fullName evidence="2">Uncharacterized protein</fullName>
    </submittedName>
</protein>
<evidence type="ECO:0000256" key="1">
    <source>
        <dbReference type="SAM" id="MobiDB-lite"/>
    </source>
</evidence>
<dbReference type="RefSeq" id="XP_030995952.1">
    <property type="nucleotide sequence ID" value="XM_031140979.1"/>
</dbReference>
<proteinExistence type="predicted"/>
<keyword evidence="3" id="KW-1185">Reference proteome</keyword>
<evidence type="ECO:0000313" key="2">
    <source>
        <dbReference type="EMBL" id="TPX14241.1"/>
    </source>
</evidence>
<sequence>MSPSPETVDAIKTSLEPYIRPRDEVLRIRRILAAQLNACRGTRNDAAPLALNDPTCRVTSNIEARGLQRAYLKAVDANVKAQKDYQALQIQNHRTTSRQTERTLSKKGANFLDEKLATVKLQKKQQRLQAIDQCLRSLGQKPAASQDFLDPKEIFRDSTALPSVPKEVVDGFAIDAEAGHADLKVLISQLEKSVFRAKLLLKKEEQFLKDVRAKASDLPSKIPDGAKLKALSSTRDELISWIETELANAPTDEPDEADLSPAKIKQNSSDQAHIDEQLVSIKESYEEYLKIRKIIIEATTQRPQPAILPQRHCSELTNSPSVGHTVPTAHLLTPYLERLLSLAHQQKGYIAQKSHLNVTLAKQLKETCQTLDHLADESQLLPSFPQPSVARRQGLGDGLAPRENAGASSRANAWVYAADSAKIATLEVVAEKIEEGQLALEGSMKTLSELDQLLGIEAREALAIEAETTDDDIWLAQTKTDQVQRKHVDAQSGKTGNEKDVWSSLEGNLGLIGPDDDVA</sequence>
<accession>A0A507BB36</accession>